<dbReference type="Gene3D" id="1.20.1250.20">
    <property type="entry name" value="MFS general substrate transporter like domains"/>
    <property type="match status" value="1"/>
</dbReference>
<dbReference type="SUPFAM" id="SSF103473">
    <property type="entry name" value="MFS general substrate transporter"/>
    <property type="match status" value="1"/>
</dbReference>
<dbReference type="Proteomes" id="UP000038830">
    <property type="component" value="Unassembled WGS sequence"/>
</dbReference>
<protein>
    <submittedName>
        <fullName evidence="6">Uncharacterized protein</fullName>
    </submittedName>
</protein>
<dbReference type="PANTHER" id="PTHR43791">
    <property type="entry name" value="PERMEASE-RELATED"/>
    <property type="match status" value="1"/>
</dbReference>
<keyword evidence="2" id="KW-0813">Transport</keyword>
<keyword evidence="3" id="KW-0812">Transmembrane</keyword>
<dbReference type="InterPro" id="IPR036259">
    <property type="entry name" value="MFS_trans_sf"/>
</dbReference>
<gene>
    <name evidence="6" type="ORF">BN1211_3966</name>
</gene>
<dbReference type="PANTHER" id="PTHR43791:SF65">
    <property type="entry name" value="MAJOR FACILITATOR SUPERFAMILY (MFS) PROFILE DOMAIN-CONTAINING PROTEIN-RELATED"/>
    <property type="match status" value="1"/>
</dbReference>
<sequence>MFTALDFDRANINQALSDDMLDDLGLSTNDYNWAMTVNLICFLGAELPSQLISKKIGADIWIPLSYVFGAWYLSHRQQSLTELAFTLQEH</sequence>
<dbReference type="GO" id="GO:0016020">
    <property type="term" value="C:membrane"/>
    <property type="evidence" value="ECO:0007669"/>
    <property type="project" value="UniProtKB-SubCell"/>
</dbReference>
<proteinExistence type="predicted"/>
<evidence type="ECO:0000256" key="5">
    <source>
        <dbReference type="ARBA" id="ARBA00023136"/>
    </source>
</evidence>
<keyword evidence="4" id="KW-1133">Transmembrane helix</keyword>
<name>A0A0H5C5F4_CYBJN</name>
<accession>A0A0H5C5F4</accession>
<reference evidence="7" key="1">
    <citation type="journal article" date="2015" name="J. Biotechnol.">
        <title>The structure of the Cyberlindnera jadinii genome and its relation to Candida utilis analyzed by the occurrence of single nucleotide polymorphisms.</title>
        <authorList>
            <person name="Rupp O."/>
            <person name="Brinkrolf K."/>
            <person name="Buerth C."/>
            <person name="Kunigo M."/>
            <person name="Schneider J."/>
            <person name="Jaenicke S."/>
            <person name="Goesmann A."/>
            <person name="Puehler A."/>
            <person name="Jaeger K.-E."/>
            <person name="Ernst J.F."/>
        </authorList>
    </citation>
    <scope>NUCLEOTIDE SEQUENCE [LARGE SCALE GENOMIC DNA]</scope>
    <source>
        <strain evidence="7">ATCC 18201 / CBS 1600 / BCRC 20928 / JCM 3617 / NBRC 0987 / NRRL Y-1542</strain>
    </source>
</reference>
<keyword evidence="5" id="KW-0472">Membrane</keyword>
<dbReference type="EMBL" id="CDQK01000004">
    <property type="protein sequence ID" value="CEP23385.1"/>
    <property type="molecule type" value="Genomic_DNA"/>
</dbReference>
<evidence type="ECO:0000313" key="7">
    <source>
        <dbReference type="Proteomes" id="UP000038830"/>
    </source>
</evidence>
<evidence type="ECO:0000313" key="6">
    <source>
        <dbReference type="EMBL" id="CEP23385.1"/>
    </source>
</evidence>
<organism evidence="6 7">
    <name type="scientific">Cyberlindnera jadinii (strain ATCC 18201 / CBS 1600 / BCRC 20928 / JCM 3617 / NBRC 0987 / NRRL Y-1542)</name>
    <name type="common">Torula yeast</name>
    <name type="synonym">Candida utilis</name>
    <dbReference type="NCBI Taxonomy" id="983966"/>
    <lineage>
        <taxon>Eukaryota</taxon>
        <taxon>Fungi</taxon>
        <taxon>Dikarya</taxon>
        <taxon>Ascomycota</taxon>
        <taxon>Saccharomycotina</taxon>
        <taxon>Saccharomycetes</taxon>
        <taxon>Phaffomycetales</taxon>
        <taxon>Phaffomycetaceae</taxon>
        <taxon>Cyberlindnera</taxon>
    </lineage>
</organism>
<comment type="subcellular location">
    <subcellularLocation>
        <location evidence="1">Membrane</location>
        <topology evidence="1">Multi-pass membrane protein</topology>
    </subcellularLocation>
</comment>
<evidence type="ECO:0000256" key="1">
    <source>
        <dbReference type="ARBA" id="ARBA00004141"/>
    </source>
</evidence>
<evidence type="ECO:0000256" key="2">
    <source>
        <dbReference type="ARBA" id="ARBA00022448"/>
    </source>
</evidence>
<dbReference type="AlphaFoldDB" id="A0A0H5C5F4"/>
<evidence type="ECO:0000256" key="3">
    <source>
        <dbReference type="ARBA" id="ARBA00022692"/>
    </source>
</evidence>
<dbReference type="GO" id="GO:0022857">
    <property type="term" value="F:transmembrane transporter activity"/>
    <property type="evidence" value="ECO:0007669"/>
    <property type="project" value="TreeGrafter"/>
</dbReference>
<evidence type="ECO:0000256" key="4">
    <source>
        <dbReference type="ARBA" id="ARBA00022989"/>
    </source>
</evidence>